<proteinExistence type="predicted"/>
<evidence type="ECO:0000313" key="3">
    <source>
        <dbReference type="Proteomes" id="UP001620339"/>
    </source>
</evidence>
<protein>
    <submittedName>
        <fullName evidence="2">DUF3147 family protein</fullName>
    </submittedName>
</protein>
<dbReference type="EMBL" id="JADIKK010000008">
    <property type="protein sequence ID" value="MFK2878275.1"/>
    <property type="molecule type" value="Genomic_DNA"/>
</dbReference>
<comment type="caution">
    <text evidence="2">The sequence shown here is derived from an EMBL/GenBank/DDBJ whole genome shotgun (WGS) entry which is preliminary data.</text>
</comment>
<name>A0ABW8J7L8_9GAMM</name>
<feature type="transmembrane region" description="Helical" evidence="1">
    <location>
        <begin position="27"/>
        <end position="47"/>
    </location>
</feature>
<feature type="transmembrane region" description="Helical" evidence="1">
    <location>
        <begin position="59"/>
        <end position="81"/>
    </location>
</feature>
<dbReference type="RefSeq" id="WP_404614881.1">
    <property type="nucleotide sequence ID" value="NZ_JADIKK010000008.1"/>
</dbReference>
<dbReference type="Proteomes" id="UP001620339">
    <property type="component" value="Unassembled WGS sequence"/>
</dbReference>
<dbReference type="NCBIfam" id="NF006749">
    <property type="entry name" value="PRK09272.1-2"/>
    <property type="match status" value="1"/>
</dbReference>
<evidence type="ECO:0000313" key="2">
    <source>
        <dbReference type="EMBL" id="MFK2878275.1"/>
    </source>
</evidence>
<gene>
    <name evidence="2" type="ORF">ISP25_14455</name>
</gene>
<organism evidence="2 3">
    <name type="scientific">Rhodanobacter hydrolyticus</name>
    <dbReference type="NCBI Taxonomy" id="2250595"/>
    <lineage>
        <taxon>Bacteria</taxon>
        <taxon>Pseudomonadati</taxon>
        <taxon>Pseudomonadota</taxon>
        <taxon>Gammaproteobacteria</taxon>
        <taxon>Lysobacterales</taxon>
        <taxon>Rhodanobacteraceae</taxon>
        <taxon>Rhodanobacter</taxon>
    </lineage>
</organism>
<reference evidence="2 3" key="1">
    <citation type="submission" date="2020-10" db="EMBL/GenBank/DDBJ databases">
        <title>Phylogeny of dyella-like bacteria.</title>
        <authorList>
            <person name="Fu J."/>
        </authorList>
    </citation>
    <scope>NUCLEOTIDE SEQUENCE [LARGE SCALE GENOMIC DNA]</scope>
    <source>
        <strain evidence="2 3">KACC 19113</strain>
    </source>
</reference>
<keyword evidence="1" id="KW-0472">Membrane</keyword>
<sequence>MLQYAFKVIVSALIIVAVSELGKRSSFWGALLTSLPLTSLMAFIWIWRDTGNVAAIASLSHGIFWMVIAALPLFLILPALLRNGVGFWSALGLSCLITVGVYFVLTWVLGRFGVRI</sequence>
<keyword evidence="1" id="KW-1133">Transmembrane helix</keyword>
<evidence type="ECO:0000256" key="1">
    <source>
        <dbReference type="SAM" id="Phobius"/>
    </source>
</evidence>
<keyword evidence="1" id="KW-0812">Transmembrane</keyword>
<accession>A0ABW8J7L8</accession>
<keyword evidence="3" id="KW-1185">Reference proteome</keyword>
<feature type="transmembrane region" description="Helical" evidence="1">
    <location>
        <begin position="87"/>
        <end position="110"/>
    </location>
</feature>
<dbReference type="InterPro" id="IPR058117">
    <property type="entry name" value="BV97_02767-like"/>
</dbReference>